<sequence length="262" mass="29347">MAQPHWQSWVREWVDLVYPSLCAACDTRLLPTQSDFCPSCLAQLIDDPSETCPKCAASIGAFTDTRDGCPYCRGEKFPFRSTVRMNTYEPPLQPLILAMKQPGGYRLVESLARLWVEQVAPKLSHQQIDGIIPLPIHFWRRMMRGFNTTDRLAARLGERLERPVWRNVLRRSRWTPRQAGLEPSQRRSNVQNSFQIAQSTPIRGKRILLVDDVLTTGSTLAEAARVLLAGGAAEVHLAVVARGGMKPRARLRPSADSADSSS</sequence>
<dbReference type="Proteomes" id="UP000464378">
    <property type="component" value="Chromosome"/>
</dbReference>
<dbReference type="InterPro" id="IPR029057">
    <property type="entry name" value="PRTase-like"/>
</dbReference>
<dbReference type="GO" id="GO:0016757">
    <property type="term" value="F:glycosyltransferase activity"/>
    <property type="evidence" value="ECO:0007669"/>
    <property type="project" value="UniProtKB-KW"/>
</dbReference>
<keyword evidence="4" id="KW-1185">Reference proteome</keyword>
<gene>
    <name evidence="3" type="ORF">GMBLW1_49680</name>
</gene>
<dbReference type="PANTHER" id="PTHR47505:SF1">
    <property type="entry name" value="DNA UTILIZATION PROTEIN YHGH"/>
    <property type="match status" value="1"/>
</dbReference>
<name>A0A6C2YTI4_9BACT</name>
<keyword evidence="3" id="KW-0808">Transferase</keyword>
<dbReference type="CDD" id="cd06223">
    <property type="entry name" value="PRTases_typeI"/>
    <property type="match status" value="1"/>
</dbReference>
<dbReference type="KEGG" id="tim:GMBLW1_49680"/>
<dbReference type="InterPro" id="IPR000836">
    <property type="entry name" value="PRTase_dom"/>
</dbReference>
<evidence type="ECO:0000313" key="4">
    <source>
        <dbReference type="Proteomes" id="UP000464378"/>
    </source>
</evidence>
<dbReference type="Pfam" id="PF00156">
    <property type="entry name" value="Pribosyltran"/>
    <property type="match status" value="1"/>
</dbReference>
<protein>
    <recommendedName>
        <fullName evidence="2">Phosphoribosyltransferase domain-containing protein</fullName>
    </recommendedName>
</protein>
<comment type="similarity">
    <text evidence="1">Belongs to the ComF/GntX family.</text>
</comment>
<dbReference type="InParanoid" id="A0A6C2YTI4"/>
<dbReference type="EMBL" id="LR593887">
    <property type="protein sequence ID" value="VTS05814.1"/>
    <property type="molecule type" value="Genomic_DNA"/>
</dbReference>
<dbReference type="PANTHER" id="PTHR47505">
    <property type="entry name" value="DNA UTILIZATION PROTEIN YHGH"/>
    <property type="match status" value="1"/>
</dbReference>
<accession>A0A6C2YTI4</accession>
<evidence type="ECO:0000256" key="1">
    <source>
        <dbReference type="ARBA" id="ARBA00008007"/>
    </source>
</evidence>
<dbReference type="FunCoup" id="A0A6C2YTI4">
    <property type="interactions" value="203"/>
</dbReference>
<dbReference type="InterPro" id="IPR051910">
    <property type="entry name" value="ComF/GntX_DNA_util-trans"/>
</dbReference>
<keyword evidence="3" id="KW-0328">Glycosyltransferase</keyword>
<feature type="domain" description="Phosphoribosyltransferase" evidence="2">
    <location>
        <begin position="186"/>
        <end position="246"/>
    </location>
</feature>
<evidence type="ECO:0000259" key="2">
    <source>
        <dbReference type="Pfam" id="PF00156"/>
    </source>
</evidence>
<dbReference type="Gene3D" id="3.40.50.2020">
    <property type="match status" value="1"/>
</dbReference>
<evidence type="ECO:0000313" key="3">
    <source>
        <dbReference type="EMBL" id="VIP04225.1"/>
    </source>
</evidence>
<reference evidence="3" key="1">
    <citation type="submission" date="2019-04" db="EMBL/GenBank/DDBJ databases">
        <authorList>
            <consortium name="Science for Life Laboratories"/>
        </authorList>
    </citation>
    <scope>NUCLEOTIDE SEQUENCE</scope>
    <source>
        <strain evidence="3">MBLW1</strain>
    </source>
</reference>
<dbReference type="SUPFAM" id="SSF53271">
    <property type="entry name" value="PRTase-like"/>
    <property type="match status" value="1"/>
</dbReference>
<dbReference type="AlphaFoldDB" id="A0A6C2YTI4"/>
<dbReference type="EMBL" id="LR586016">
    <property type="protein sequence ID" value="VIP04225.1"/>
    <property type="molecule type" value="Genomic_DNA"/>
</dbReference>
<dbReference type="RefSeq" id="WP_162659336.1">
    <property type="nucleotide sequence ID" value="NZ_LR593887.1"/>
</dbReference>
<organism evidence="3">
    <name type="scientific">Tuwongella immobilis</name>
    <dbReference type="NCBI Taxonomy" id="692036"/>
    <lineage>
        <taxon>Bacteria</taxon>
        <taxon>Pseudomonadati</taxon>
        <taxon>Planctomycetota</taxon>
        <taxon>Planctomycetia</taxon>
        <taxon>Gemmatales</taxon>
        <taxon>Gemmataceae</taxon>
        <taxon>Tuwongella</taxon>
    </lineage>
</organism>
<proteinExistence type="inferred from homology"/>